<sequence length="167" mass="19003">MAALTLRMTSKFFPRTVSHHLKKLILFNTCSPNRQFSQTCYVLSNRKYSEKHEWITIDGNIGTVGVSNYAQEALGDVVYVQTPEIDQTIGRDEEAGVIESVKAVNEIYSPVSGKVTEINESLADKPRLINESCYDKGWIYKLELSDLKEVDSLMEEEAYQTYLKSIH</sequence>
<evidence type="ECO:0000256" key="3">
    <source>
        <dbReference type="ARBA" id="ARBA00022946"/>
    </source>
</evidence>
<name>A0A8X6KKX0_TRICU</name>
<feature type="domain" description="Lipoyl-binding" evidence="6">
    <location>
        <begin position="61"/>
        <end position="143"/>
    </location>
</feature>
<dbReference type="GO" id="GO:0005739">
    <property type="term" value="C:mitochondrion"/>
    <property type="evidence" value="ECO:0007669"/>
    <property type="project" value="UniProtKB-SubCell"/>
</dbReference>
<reference evidence="7" key="1">
    <citation type="submission" date="2020-07" db="EMBL/GenBank/DDBJ databases">
        <title>Multicomponent nature underlies the extraordinary mechanical properties of spider dragline silk.</title>
        <authorList>
            <person name="Kono N."/>
            <person name="Nakamura H."/>
            <person name="Mori M."/>
            <person name="Yoshida Y."/>
            <person name="Ohtoshi R."/>
            <person name="Malay A.D."/>
            <person name="Moran D.A.P."/>
            <person name="Tomita M."/>
            <person name="Numata K."/>
            <person name="Arakawa K."/>
        </authorList>
    </citation>
    <scope>NUCLEOTIDE SEQUENCE</scope>
</reference>
<dbReference type="InterPro" id="IPR003016">
    <property type="entry name" value="2-oxoA_DH_lipoyl-BS"/>
</dbReference>
<dbReference type="OrthoDB" id="10264154at2759"/>
<feature type="modified residue" description="N6-lipoyllysine" evidence="4">
    <location>
        <position position="102"/>
    </location>
</feature>
<keyword evidence="5" id="KW-0496">Mitochondrion</keyword>
<dbReference type="GO" id="GO:0019464">
    <property type="term" value="P:glycine decarboxylation via glycine cleavage system"/>
    <property type="evidence" value="ECO:0007669"/>
    <property type="project" value="UniProtKB-UniRule"/>
</dbReference>
<dbReference type="GO" id="GO:0005960">
    <property type="term" value="C:glycine cleavage complex"/>
    <property type="evidence" value="ECO:0007669"/>
    <property type="project" value="UniProtKB-UniRule"/>
</dbReference>
<dbReference type="InterPro" id="IPR011053">
    <property type="entry name" value="Single_hybrid_motif"/>
</dbReference>
<protein>
    <recommendedName>
        <fullName evidence="5">Glycine cleavage system H protein</fullName>
    </recommendedName>
</protein>
<comment type="similarity">
    <text evidence="1 5">Belongs to the GcvH family.</text>
</comment>
<keyword evidence="3 5" id="KW-0809">Transit peptide</keyword>
<evidence type="ECO:0000259" key="6">
    <source>
        <dbReference type="PROSITE" id="PS50968"/>
    </source>
</evidence>
<evidence type="ECO:0000256" key="2">
    <source>
        <dbReference type="ARBA" id="ARBA00022823"/>
    </source>
</evidence>
<comment type="caution">
    <text evidence="7">The sequence shown here is derived from an EMBL/GenBank/DDBJ whole genome shotgun (WGS) entry which is preliminary data.</text>
</comment>
<dbReference type="SUPFAM" id="SSF51230">
    <property type="entry name" value="Single hybrid motif"/>
    <property type="match status" value="1"/>
</dbReference>
<keyword evidence="8" id="KW-1185">Reference proteome</keyword>
<accession>A0A8X6KKX0</accession>
<comment type="function">
    <text evidence="5">The H protein shuttles the methylamine group of glycine from the P protein to the T protein.</text>
</comment>
<evidence type="ECO:0000256" key="1">
    <source>
        <dbReference type="ARBA" id="ARBA00009249"/>
    </source>
</evidence>
<dbReference type="Proteomes" id="UP000887116">
    <property type="component" value="Unassembled WGS sequence"/>
</dbReference>
<dbReference type="EMBL" id="BMAO01031433">
    <property type="protein sequence ID" value="GFQ75003.1"/>
    <property type="molecule type" value="Genomic_DNA"/>
</dbReference>
<dbReference type="CDD" id="cd06848">
    <property type="entry name" value="GCS_H"/>
    <property type="match status" value="1"/>
</dbReference>
<dbReference type="HAMAP" id="MF_00272">
    <property type="entry name" value="GcvH"/>
    <property type="match status" value="1"/>
</dbReference>
<dbReference type="GO" id="GO:0009249">
    <property type="term" value="P:protein lipoylation"/>
    <property type="evidence" value="ECO:0007669"/>
    <property type="project" value="TreeGrafter"/>
</dbReference>
<keyword evidence="2 4" id="KW-0450">Lipoyl</keyword>
<comment type="subcellular location">
    <subcellularLocation>
        <location evidence="5">Mitochondrion</location>
    </subcellularLocation>
</comment>
<comment type="subunit">
    <text evidence="5">The glycine cleavage system is composed of four proteins: P, T, L and H.</text>
</comment>
<dbReference type="Gene3D" id="2.40.50.100">
    <property type="match status" value="1"/>
</dbReference>
<dbReference type="InterPro" id="IPR017453">
    <property type="entry name" value="GCV_H_sub"/>
</dbReference>
<dbReference type="AlphaFoldDB" id="A0A8X6KKX0"/>
<evidence type="ECO:0000256" key="4">
    <source>
        <dbReference type="PIRSR" id="PIRSR617453-50"/>
    </source>
</evidence>
<dbReference type="InterPro" id="IPR000089">
    <property type="entry name" value="Biotin_lipoyl"/>
</dbReference>
<dbReference type="PROSITE" id="PS50968">
    <property type="entry name" value="BIOTINYL_LIPOYL"/>
    <property type="match status" value="1"/>
</dbReference>
<dbReference type="Pfam" id="PF01597">
    <property type="entry name" value="GCV_H"/>
    <property type="match status" value="1"/>
</dbReference>
<comment type="cofactor">
    <cofactor evidence="5">
        <name>(R)-lipoate</name>
        <dbReference type="ChEBI" id="CHEBI:83088"/>
    </cofactor>
    <text evidence="5">Binds 1 lipoyl cofactor covalently.</text>
</comment>
<organism evidence="7 8">
    <name type="scientific">Trichonephila clavata</name>
    <name type="common">Joro spider</name>
    <name type="synonym">Nephila clavata</name>
    <dbReference type="NCBI Taxonomy" id="2740835"/>
    <lineage>
        <taxon>Eukaryota</taxon>
        <taxon>Metazoa</taxon>
        <taxon>Ecdysozoa</taxon>
        <taxon>Arthropoda</taxon>
        <taxon>Chelicerata</taxon>
        <taxon>Arachnida</taxon>
        <taxon>Araneae</taxon>
        <taxon>Araneomorphae</taxon>
        <taxon>Entelegynae</taxon>
        <taxon>Araneoidea</taxon>
        <taxon>Nephilidae</taxon>
        <taxon>Trichonephila</taxon>
    </lineage>
</organism>
<dbReference type="InterPro" id="IPR002930">
    <property type="entry name" value="GCV_H"/>
</dbReference>
<dbReference type="PANTHER" id="PTHR11715">
    <property type="entry name" value="GLYCINE CLEAVAGE SYSTEM H PROTEIN"/>
    <property type="match status" value="1"/>
</dbReference>
<dbReference type="NCBIfam" id="TIGR00527">
    <property type="entry name" value="gcvH"/>
    <property type="match status" value="1"/>
</dbReference>
<evidence type="ECO:0000256" key="5">
    <source>
        <dbReference type="RuleBase" id="RU364055"/>
    </source>
</evidence>
<dbReference type="InterPro" id="IPR033753">
    <property type="entry name" value="GCV_H/Fam206"/>
</dbReference>
<evidence type="ECO:0000313" key="8">
    <source>
        <dbReference type="Proteomes" id="UP000887116"/>
    </source>
</evidence>
<evidence type="ECO:0000313" key="7">
    <source>
        <dbReference type="EMBL" id="GFQ75003.1"/>
    </source>
</evidence>
<proteinExistence type="inferred from homology"/>
<gene>
    <name evidence="7" type="primary">Gcsh</name>
    <name evidence="7" type="ORF">TNCT_237091</name>
</gene>
<dbReference type="PROSITE" id="PS00189">
    <property type="entry name" value="LIPOYL"/>
    <property type="match status" value="1"/>
</dbReference>
<dbReference type="PANTHER" id="PTHR11715:SF3">
    <property type="entry name" value="GLYCINE CLEAVAGE SYSTEM H PROTEIN-RELATED"/>
    <property type="match status" value="1"/>
</dbReference>
<dbReference type="NCBIfam" id="NF002270">
    <property type="entry name" value="PRK01202.1"/>
    <property type="match status" value="1"/>
</dbReference>